<reference evidence="2" key="1">
    <citation type="journal article" date="2018" name="Nat. Genet.">
        <title>Extensive intraspecific gene order and gene structural variations between Mo17 and other maize genomes.</title>
        <authorList>
            <person name="Sun S."/>
            <person name="Zhou Y."/>
            <person name="Chen J."/>
            <person name="Shi J."/>
            <person name="Zhao H."/>
            <person name="Zhao H."/>
            <person name="Song W."/>
            <person name="Zhang M."/>
            <person name="Cui Y."/>
            <person name="Dong X."/>
            <person name="Liu H."/>
            <person name="Ma X."/>
            <person name="Jiao Y."/>
            <person name="Wang B."/>
            <person name="Wei X."/>
            <person name="Stein J.C."/>
            <person name="Glaubitz J.C."/>
            <person name="Lu F."/>
            <person name="Yu G."/>
            <person name="Liang C."/>
            <person name="Fengler K."/>
            <person name="Li B."/>
            <person name="Rafalski A."/>
            <person name="Schnable P.S."/>
            <person name="Ware D.H."/>
            <person name="Buckler E.S."/>
            <person name="Lai J."/>
        </authorList>
    </citation>
    <scope>NUCLEOTIDE SEQUENCE [LARGE SCALE GENOMIC DNA]</scope>
    <source>
        <tissue evidence="2">Seedling</tissue>
    </source>
</reference>
<dbReference type="EMBL" id="NCVQ01000010">
    <property type="protein sequence ID" value="PWZ07701.1"/>
    <property type="molecule type" value="Genomic_DNA"/>
</dbReference>
<dbReference type="InterPro" id="IPR025398">
    <property type="entry name" value="DUF4371"/>
</dbReference>
<proteinExistence type="predicted"/>
<dbReference type="Proteomes" id="UP000251960">
    <property type="component" value="Chromosome 9"/>
</dbReference>
<feature type="domain" description="TTF-type" evidence="1">
    <location>
        <begin position="38"/>
        <end position="133"/>
    </location>
</feature>
<dbReference type="AlphaFoldDB" id="A0A3L6DJM8"/>
<comment type="caution">
    <text evidence="2">The sequence shown here is derived from an EMBL/GenBank/DDBJ whole genome shotgun (WGS) entry which is preliminary data.</text>
</comment>
<sequence>MVDYHPNQHEEIRRKYLLWGPHQPRSFNFPYREIGKNKKRRFNPKWFDQYANWLEYSEKEDKAYCLCCYLFRDSTKDNHYGHDAFVTEGFNSWNKTERFVTHIGDRNSFHNKAVKSCEDLLKLDQSIPAALHKKSQIEKNEHLIRLNAAIDVCRYLLHQGQAFRGHDESRDSENKGNFLQLIEYAIVASQKTQARFETLIHLLPLPSSSNSKFSTKFFFHHMHTFCLITRHLT</sequence>
<dbReference type="InterPro" id="IPR006580">
    <property type="entry name" value="Znf_TTF"/>
</dbReference>
<name>A0A3L6DJM8_MAIZE</name>
<accession>A0A3L6DJM8</accession>
<dbReference type="Pfam" id="PF14291">
    <property type="entry name" value="DUF4371"/>
    <property type="match status" value="1"/>
</dbReference>
<dbReference type="PANTHER" id="PTHR45749:SF34">
    <property type="entry name" value="ZINC FINGER MYM-TYPE PROTEIN 1-LIKE"/>
    <property type="match status" value="1"/>
</dbReference>
<protein>
    <submittedName>
        <fullName evidence="2">Zinc finger MYM-type protein 1</fullName>
    </submittedName>
</protein>
<evidence type="ECO:0000313" key="2">
    <source>
        <dbReference type="EMBL" id="PWZ07701.1"/>
    </source>
</evidence>
<evidence type="ECO:0000259" key="1">
    <source>
        <dbReference type="SMART" id="SM00597"/>
    </source>
</evidence>
<organism evidence="2">
    <name type="scientific">Zea mays</name>
    <name type="common">Maize</name>
    <dbReference type="NCBI Taxonomy" id="4577"/>
    <lineage>
        <taxon>Eukaryota</taxon>
        <taxon>Viridiplantae</taxon>
        <taxon>Streptophyta</taxon>
        <taxon>Embryophyta</taxon>
        <taxon>Tracheophyta</taxon>
        <taxon>Spermatophyta</taxon>
        <taxon>Magnoliopsida</taxon>
        <taxon>Liliopsida</taxon>
        <taxon>Poales</taxon>
        <taxon>Poaceae</taxon>
        <taxon>PACMAD clade</taxon>
        <taxon>Panicoideae</taxon>
        <taxon>Andropogonodae</taxon>
        <taxon>Andropogoneae</taxon>
        <taxon>Tripsacinae</taxon>
        <taxon>Zea</taxon>
    </lineage>
</organism>
<dbReference type="SMART" id="SM00597">
    <property type="entry name" value="ZnF_TTF"/>
    <property type="match status" value="1"/>
</dbReference>
<dbReference type="PANTHER" id="PTHR45749">
    <property type="match status" value="1"/>
</dbReference>
<gene>
    <name evidence="2" type="primary">ZMYM1_6</name>
    <name evidence="2" type="ORF">Zm00014a_021457</name>
</gene>